<proteinExistence type="predicted"/>
<dbReference type="EMBL" id="CP095061">
    <property type="protein sequence ID" value="UOQ66608.1"/>
    <property type="molecule type" value="Genomic_DNA"/>
</dbReference>
<dbReference type="RefSeq" id="WP_245120873.1">
    <property type="nucleotide sequence ID" value="NZ_CP095061.1"/>
</dbReference>
<feature type="signal peptide" evidence="1">
    <location>
        <begin position="1"/>
        <end position="21"/>
    </location>
</feature>
<organism evidence="2 3">
    <name type="scientific">Hymenobacter volaticus</name>
    <dbReference type="NCBI Taxonomy" id="2932254"/>
    <lineage>
        <taxon>Bacteria</taxon>
        <taxon>Pseudomonadati</taxon>
        <taxon>Bacteroidota</taxon>
        <taxon>Cytophagia</taxon>
        <taxon>Cytophagales</taxon>
        <taxon>Hymenobacteraceae</taxon>
        <taxon>Hymenobacter</taxon>
    </lineage>
</organism>
<evidence type="ECO:0000313" key="3">
    <source>
        <dbReference type="Proteomes" id="UP000830401"/>
    </source>
</evidence>
<sequence>MKATVTFFFLFLLLFGRYTVAQSSPEDTTLVTVAAAQFEKQYSAIYPVHAHLFNGPEYVDYSKRYFKNTGHQFFGVPEKQDGSIYYNNQYFTGLQFTYDVVLQQIVLLHPTTPLYLRLINERVNYFTLAGHHFKRIVVDSLSSKVFNTGFYEVLVDGKVELLANRSKQMLEKIENRNINAEFVVTDKLFLKKDNVYHTVNKKNSVLKILYDRNEELKKFSSSKKLKFKKASRESSIIQLVEYYRSLAAK</sequence>
<dbReference type="Proteomes" id="UP000830401">
    <property type="component" value="Chromosome"/>
</dbReference>
<gene>
    <name evidence="2" type="ORF">MUN86_01360</name>
</gene>
<feature type="chain" id="PRO_5045975024" evidence="1">
    <location>
        <begin position="22"/>
        <end position="249"/>
    </location>
</feature>
<accession>A0ABY4G6U3</accession>
<protein>
    <submittedName>
        <fullName evidence="2">Uncharacterized protein</fullName>
    </submittedName>
</protein>
<keyword evidence="3" id="KW-1185">Reference proteome</keyword>
<evidence type="ECO:0000313" key="2">
    <source>
        <dbReference type="EMBL" id="UOQ66608.1"/>
    </source>
</evidence>
<evidence type="ECO:0000256" key="1">
    <source>
        <dbReference type="SAM" id="SignalP"/>
    </source>
</evidence>
<reference evidence="2" key="1">
    <citation type="submission" date="2022-04" db="EMBL/GenBank/DDBJ databases">
        <title>Hymenobacter sp. isolated from the air.</title>
        <authorList>
            <person name="Won M."/>
            <person name="Lee C.-M."/>
            <person name="Woen H.-Y."/>
            <person name="Kwon S.-W."/>
        </authorList>
    </citation>
    <scope>NUCLEOTIDE SEQUENCE</scope>
    <source>
        <strain evidence="2">5420S-77</strain>
    </source>
</reference>
<keyword evidence="1" id="KW-0732">Signal</keyword>
<name>A0ABY4G6U3_9BACT</name>